<dbReference type="EMBL" id="WJBU01000002">
    <property type="protein sequence ID" value="MRD46124.1"/>
    <property type="molecule type" value="Genomic_DNA"/>
</dbReference>
<keyword evidence="3" id="KW-1185">Reference proteome</keyword>
<proteinExistence type="predicted"/>
<feature type="signal peptide" evidence="1">
    <location>
        <begin position="1"/>
        <end position="29"/>
    </location>
</feature>
<evidence type="ECO:0000313" key="2">
    <source>
        <dbReference type="EMBL" id="MRD46124.1"/>
    </source>
</evidence>
<dbReference type="OrthoDB" id="5450382at2"/>
<evidence type="ECO:0000256" key="1">
    <source>
        <dbReference type="SAM" id="SignalP"/>
    </source>
</evidence>
<dbReference type="RefSeq" id="WP_153583477.1">
    <property type="nucleotide sequence ID" value="NZ_WJBU01000002.1"/>
</dbReference>
<organism evidence="2 3">
    <name type="scientific">Caenimonas koreensis DSM 17982</name>
    <dbReference type="NCBI Taxonomy" id="1121255"/>
    <lineage>
        <taxon>Bacteria</taxon>
        <taxon>Pseudomonadati</taxon>
        <taxon>Pseudomonadota</taxon>
        <taxon>Betaproteobacteria</taxon>
        <taxon>Burkholderiales</taxon>
        <taxon>Comamonadaceae</taxon>
        <taxon>Caenimonas</taxon>
    </lineage>
</organism>
<evidence type="ECO:0008006" key="4">
    <source>
        <dbReference type="Google" id="ProtNLM"/>
    </source>
</evidence>
<accession>A0A844AQ57</accession>
<name>A0A844AQ57_9BURK</name>
<reference evidence="2 3" key="1">
    <citation type="submission" date="2019-11" db="EMBL/GenBank/DDBJ databases">
        <title>Caenimonas koreensis gen. nov., sp. nov., isolated from activated sludge.</title>
        <authorList>
            <person name="Seung H.R."/>
        </authorList>
    </citation>
    <scope>NUCLEOTIDE SEQUENCE [LARGE SCALE GENOMIC DNA]</scope>
    <source>
        <strain evidence="2 3">EMB320</strain>
    </source>
</reference>
<gene>
    <name evidence="2" type="ORF">GHT07_02450</name>
</gene>
<keyword evidence="1" id="KW-0732">Signal</keyword>
<comment type="caution">
    <text evidence="2">The sequence shown here is derived from an EMBL/GenBank/DDBJ whole genome shotgun (WGS) entry which is preliminary data.</text>
</comment>
<evidence type="ECO:0000313" key="3">
    <source>
        <dbReference type="Proteomes" id="UP000487350"/>
    </source>
</evidence>
<sequence>MKNKSLRQSALPTTAFATVVALSAASAFAQPTFGNPSPNAGSSTSQAANAAADQAAYQEVVYTNKNVKGPALVVIPGDIKSNNAGFLAKFGPNNIADFGELELSQANFQVLERSNLGPLLNEVSMAYNLGDPQAARKTMQIGRLKTTKWVVKFDILKAEQIAENKKGFDGRAVGGMISMFGGFGGMGNAAAGTVASTVKTEESTGVWLIGMRYKIMDASTTEQVAQGYKELKMEVGSSSTSVMGVSQSAKGGVGLDTMVQRLVQTAVWDIDKQYK</sequence>
<feature type="chain" id="PRO_5032440802" description="Curli production assembly/transport component CsgG" evidence="1">
    <location>
        <begin position="30"/>
        <end position="275"/>
    </location>
</feature>
<protein>
    <recommendedName>
        <fullName evidence="4">Curli production assembly/transport component CsgG</fullName>
    </recommendedName>
</protein>
<dbReference type="AlphaFoldDB" id="A0A844AQ57"/>
<dbReference type="Proteomes" id="UP000487350">
    <property type="component" value="Unassembled WGS sequence"/>
</dbReference>